<evidence type="ECO:0000313" key="2">
    <source>
        <dbReference type="EMBL" id="BAQ71362.1"/>
    </source>
</evidence>
<dbReference type="Pfam" id="PF21135">
    <property type="entry name" value="DRL_cat"/>
    <property type="match status" value="1"/>
</dbReference>
<protein>
    <submittedName>
        <fullName evidence="2">SAF domain-containing protein</fullName>
    </submittedName>
</protein>
<accession>A0A0D6B8D0</accession>
<sequence>MNYHTYFSAGDRMVEACVIGTGGFGRSFLAQGRKVPALSVRIGVDVSAQIAAEAMRDVGIPEDRIRIVTGAAEALAAFEAGAHVAAGDFAHVAGLPFEVAVEATGNPVHGAHHARLAIEAGKHVAMVSKEVDSVVGPGLAAMAAEKGLIVTPVDGDQPSLLIGLITWAETLGLEIVAAGKSSEYDFVFDRGTGTILCNGQTYPAADFAPYARMGDMEAAALVAARAEAARTLPQRAVPDLCEMTVVANACAMGVDTPALHCPIARIDEVPSILCPVADGGILGRAGVLDVFHCLREPGEISFAGGVFVVIRCDHADTWEVLREKGHIVSRTGRTAMVFLPRHLLGLEAATSILEVGLRGVSSGTSRPAHHADLVAHADRDLAAGHVLKMGGHHHSIDAVSARILPGGPLSEDSPAPFYLASDCRLLRDVPAGEPIRMRDIEIPENSPLAALRALQDSHFAPSGQTA</sequence>
<evidence type="ECO:0000313" key="3">
    <source>
        <dbReference type="Proteomes" id="UP000064912"/>
    </source>
</evidence>
<proteinExistence type="predicted"/>
<dbReference type="eggNOG" id="COG4091">
    <property type="taxonomic scope" value="Bacteria"/>
</dbReference>
<gene>
    <name evidence="2" type="ORF">NHU_04248</name>
</gene>
<organism evidence="2 3">
    <name type="scientific">Rhodovulum sulfidophilum</name>
    <name type="common">Rhodobacter sulfidophilus</name>
    <dbReference type="NCBI Taxonomy" id="35806"/>
    <lineage>
        <taxon>Bacteria</taxon>
        <taxon>Pseudomonadati</taxon>
        <taxon>Pseudomonadota</taxon>
        <taxon>Alphaproteobacteria</taxon>
        <taxon>Rhodobacterales</taxon>
        <taxon>Paracoccaceae</taxon>
        <taxon>Rhodovulum</taxon>
    </lineage>
</organism>
<dbReference type="Proteomes" id="UP000064912">
    <property type="component" value="Chromosome"/>
</dbReference>
<dbReference type="PANTHER" id="PTHR37850:SF3">
    <property type="entry name" value="BLR7815 PROTEIN"/>
    <property type="match status" value="1"/>
</dbReference>
<dbReference type="SUPFAM" id="SSF51735">
    <property type="entry name" value="NAD(P)-binding Rossmann-fold domains"/>
    <property type="match status" value="1"/>
</dbReference>
<evidence type="ECO:0000259" key="1">
    <source>
        <dbReference type="Pfam" id="PF21135"/>
    </source>
</evidence>
<dbReference type="InterPro" id="IPR048423">
    <property type="entry name" value="DRL_cat"/>
</dbReference>
<dbReference type="PATRIC" id="fig|35806.4.peg.4347"/>
<dbReference type="InterPro" id="IPR036291">
    <property type="entry name" value="NAD(P)-bd_dom_sf"/>
</dbReference>
<reference evidence="2 3" key="1">
    <citation type="submission" date="2015-02" db="EMBL/GenBank/DDBJ databases">
        <title>Genome sequene of Rhodovulum sulfidophilum DSM 2351.</title>
        <authorList>
            <person name="Nagao N."/>
        </authorList>
    </citation>
    <scope>NUCLEOTIDE SEQUENCE [LARGE SCALE GENOMIC DNA]</scope>
    <source>
        <strain evidence="2 3">DSM 2351</strain>
    </source>
</reference>
<dbReference type="AlphaFoldDB" id="A0A0D6B8D0"/>
<dbReference type="EMBL" id="AP014800">
    <property type="protein sequence ID" value="BAQ71362.1"/>
    <property type="molecule type" value="Genomic_DNA"/>
</dbReference>
<name>A0A0D6B8D0_RHOSU</name>
<dbReference type="Gene3D" id="3.40.50.720">
    <property type="entry name" value="NAD(P)-binding Rossmann-like Domain"/>
    <property type="match status" value="1"/>
</dbReference>
<feature type="domain" description="Oxidoreductase DRL-like catalytic" evidence="1">
    <location>
        <begin position="155"/>
        <end position="348"/>
    </location>
</feature>
<dbReference type="PANTHER" id="PTHR37850">
    <property type="entry name" value="STRU PROTEIN"/>
    <property type="match status" value="1"/>
</dbReference>
<dbReference type="KEGG" id="rsu:NHU_04248"/>
<dbReference type="CDD" id="cd11616">
    <property type="entry name" value="SAF_DH_OX_like"/>
    <property type="match status" value="1"/>
</dbReference>